<comment type="caution">
    <text evidence="1">The sequence shown here is derived from an EMBL/GenBank/DDBJ whole genome shotgun (WGS) entry which is preliminary data.</text>
</comment>
<evidence type="ECO:0000313" key="2">
    <source>
        <dbReference type="Proteomes" id="UP000272729"/>
    </source>
</evidence>
<keyword evidence="2" id="KW-1185">Reference proteome</keyword>
<evidence type="ECO:0000313" key="1">
    <source>
        <dbReference type="EMBL" id="RKT74619.1"/>
    </source>
</evidence>
<dbReference type="Proteomes" id="UP000272729">
    <property type="component" value="Unassembled WGS sequence"/>
</dbReference>
<name>A0A495XLV4_9PSEU</name>
<accession>A0A495XLV4</accession>
<reference evidence="1 2" key="1">
    <citation type="submission" date="2018-10" db="EMBL/GenBank/DDBJ databases">
        <title>Sequencing the genomes of 1000 actinobacteria strains.</title>
        <authorList>
            <person name="Klenk H.-P."/>
        </authorList>
    </citation>
    <scope>NUCLEOTIDE SEQUENCE [LARGE SCALE GENOMIC DNA]</scope>
    <source>
        <strain evidence="1 2">DSM 43911</strain>
    </source>
</reference>
<dbReference type="RefSeq" id="WP_121229534.1">
    <property type="nucleotide sequence ID" value="NZ_JBIUBA010000006.1"/>
</dbReference>
<sequence length="168" mass="16815">MNAPLKSGVPRYEGPSLTLTEEEIIRLGGCVFLPPGNRSPVEATSRAADQGVARDIVSRLTDAHVEAALDATGLRDTSDGRKFLQLAAGEDGPVNFLRARLAPAVGLESAGGCALGVFEVAVGVGGLAVAAAEEVGSAGVLTPAAVFTAVVSGAWIGAGVATIAAECF</sequence>
<proteinExistence type="predicted"/>
<organism evidence="1 2">
    <name type="scientific">Saccharothrix variisporea</name>
    <dbReference type="NCBI Taxonomy" id="543527"/>
    <lineage>
        <taxon>Bacteria</taxon>
        <taxon>Bacillati</taxon>
        <taxon>Actinomycetota</taxon>
        <taxon>Actinomycetes</taxon>
        <taxon>Pseudonocardiales</taxon>
        <taxon>Pseudonocardiaceae</taxon>
        <taxon>Saccharothrix</taxon>
    </lineage>
</organism>
<dbReference type="EMBL" id="RBXR01000001">
    <property type="protein sequence ID" value="RKT74619.1"/>
    <property type="molecule type" value="Genomic_DNA"/>
</dbReference>
<dbReference type="AlphaFoldDB" id="A0A495XLV4"/>
<gene>
    <name evidence="1" type="ORF">DFJ66_7984</name>
</gene>
<protein>
    <submittedName>
        <fullName evidence="1">Uncharacterized protein</fullName>
    </submittedName>
</protein>